<keyword evidence="4" id="KW-0813">Transport</keyword>
<evidence type="ECO:0000256" key="9">
    <source>
        <dbReference type="ARBA" id="ARBA00022989"/>
    </source>
</evidence>
<reference evidence="12 13" key="1">
    <citation type="journal article" date="2018" name="Nat. Biotechnol.">
        <title>A standardized bacterial taxonomy based on genome phylogeny substantially revises the tree of life.</title>
        <authorList>
            <person name="Parks D.H."/>
            <person name="Chuvochina M."/>
            <person name="Waite D.W."/>
            <person name="Rinke C."/>
            <person name="Skarshewski A."/>
            <person name="Chaumeil P.A."/>
            <person name="Hugenholtz P."/>
        </authorList>
    </citation>
    <scope>NUCLEOTIDE SEQUENCE [LARGE SCALE GENOMIC DNA]</scope>
    <source>
        <strain evidence="12">UBA9360</strain>
    </source>
</reference>
<dbReference type="InterPro" id="IPR050375">
    <property type="entry name" value="MFS_TsgA-like"/>
</dbReference>
<dbReference type="Pfam" id="PF07690">
    <property type="entry name" value="MFS_1"/>
    <property type="match status" value="1"/>
</dbReference>
<dbReference type="PANTHER" id="PTHR43702:SF3">
    <property type="entry name" value="PROTEIN TSGA"/>
    <property type="match status" value="1"/>
</dbReference>
<evidence type="ECO:0000256" key="8">
    <source>
        <dbReference type="ARBA" id="ARBA00022692"/>
    </source>
</evidence>
<sequence length="424" mass="44959">MTTPQTSALHGSEQPTNYRFALTALTSLFFIWGFITCLNDILIPYLRLLFDLNYAQSMLIQFCFFGAYFIISVPAGLMVGRIGYKSGIIVGLLTAGAGCVLFYPAAQLEIYGLFLGALFILASGVTILQVAANPYVTRLGPEKTSSSRLTMTQAFNSLGTTVAPFFGTWLIFGGVADPEVSGVSKDTVSLPYFILAATLVIMALVFVRLKLPAMGKVDQAAPLPTGGGAWGQKHLVLGALGIFVYVGAEVGIGSFLAIYLSQDHIGGMTTSQASHYISWYFGGAMVGRFIGAAVMQRFAGNRVLLFNATCAILLVLTTILSSGAIAMWSILFVGLCNSIMFPTIFSLALQGLKESTGQGSGILCLAIVGGAVLPLCQGALADVVGVQTAFIVPLMCYAYIAYYGLAGYVPRAFKKAKQTAEVAE</sequence>
<feature type="transmembrane region" description="Helical" evidence="11">
    <location>
        <begin position="326"/>
        <end position="349"/>
    </location>
</feature>
<dbReference type="STRING" id="314276.OS145_00610"/>
<evidence type="ECO:0000256" key="6">
    <source>
        <dbReference type="ARBA" id="ARBA00022519"/>
    </source>
</evidence>
<gene>
    <name evidence="12" type="ORF">DCR58_08440</name>
</gene>
<feature type="transmembrane region" description="Helical" evidence="11">
    <location>
        <begin position="110"/>
        <end position="132"/>
    </location>
</feature>
<dbReference type="InterPro" id="IPR005964">
    <property type="entry name" value="Glc/Gal_transptr_bac"/>
</dbReference>
<feature type="transmembrane region" description="Helical" evidence="11">
    <location>
        <begin position="153"/>
        <end position="172"/>
    </location>
</feature>
<keyword evidence="7" id="KW-0762">Sugar transport</keyword>
<evidence type="ECO:0000313" key="12">
    <source>
        <dbReference type="EMBL" id="HAR56797.1"/>
    </source>
</evidence>
<keyword evidence="5" id="KW-1003">Cell membrane</keyword>
<dbReference type="NCBIfam" id="TIGR01272">
    <property type="entry name" value="gluP"/>
    <property type="match status" value="1"/>
</dbReference>
<dbReference type="GO" id="GO:0005354">
    <property type="term" value="F:galactose transmembrane transporter activity"/>
    <property type="evidence" value="ECO:0007669"/>
    <property type="project" value="InterPro"/>
</dbReference>
<dbReference type="Gene3D" id="1.20.1250.20">
    <property type="entry name" value="MFS general substrate transporter like domains"/>
    <property type="match status" value="2"/>
</dbReference>
<feature type="transmembrane region" description="Helical" evidence="11">
    <location>
        <begin position="361"/>
        <end position="380"/>
    </location>
</feature>
<dbReference type="EMBL" id="DMUP01000199">
    <property type="protein sequence ID" value="HAR56797.1"/>
    <property type="molecule type" value="Genomic_DNA"/>
</dbReference>
<evidence type="ECO:0000256" key="4">
    <source>
        <dbReference type="ARBA" id="ARBA00022448"/>
    </source>
</evidence>
<dbReference type="GO" id="GO:0055056">
    <property type="term" value="F:D-glucose transmembrane transporter activity"/>
    <property type="evidence" value="ECO:0007669"/>
    <property type="project" value="InterPro"/>
</dbReference>
<proteinExistence type="inferred from homology"/>
<keyword evidence="9 11" id="KW-1133">Transmembrane helix</keyword>
<evidence type="ECO:0000256" key="7">
    <source>
        <dbReference type="ARBA" id="ARBA00022597"/>
    </source>
</evidence>
<dbReference type="GO" id="GO:1904659">
    <property type="term" value="P:D-glucose transmembrane transport"/>
    <property type="evidence" value="ECO:0007669"/>
    <property type="project" value="InterPro"/>
</dbReference>
<feature type="transmembrane region" description="Helical" evidence="11">
    <location>
        <begin position="58"/>
        <end position="79"/>
    </location>
</feature>
<evidence type="ECO:0000256" key="10">
    <source>
        <dbReference type="ARBA" id="ARBA00023136"/>
    </source>
</evidence>
<dbReference type="GO" id="GO:0005886">
    <property type="term" value="C:plasma membrane"/>
    <property type="evidence" value="ECO:0007669"/>
    <property type="project" value="UniProtKB-SubCell"/>
</dbReference>
<name>A0A348WQI5_9GAMM</name>
<dbReference type="InterPro" id="IPR011701">
    <property type="entry name" value="MFS"/>
</dbReference>
<organism evidence="12 13">
    <name type="scientific">Idiomarina baltica</name>
    <dbReference type="NCBI Taxonomy" id="190892"/>
    <lineage>
        <taxon>Bacteria</taxon>
        <taxon>Pseudomonadati</taxon>
        <taxon>Pseudomonadota</taxon>
        <taxon>Gammaproteobacteria</taxon>
        <taxon>Alteromonadales</taxon>
        <taxon>Idiomarinaceae</taxon>
        <taxon>Idiomarina</taxon>
    </lineage>
</organism>
<evidence type="ECO:0000313" key="13">
    <source>
        <dbReference type="Proteomes" id="UP000262878"/>
    </source>
</evidence>
<keyword evidence="8 11" id="KW-0812">Transmembrane</keyword>
<accession>A0A348WQI5</accession>
<feature type="transmembrane region" description="Helical" evidence="11">
    <location>
        <begin position="273"/>
        <end position="291"/>
    </location>
</feature>
<feature type="transmembrane region" description="Helical" evidence="11">
    <location>
        <begin position="303"/>
        <end position="320"/>
    </location>
</feature>
<evidence type="ECO:0000256" key="3">
    <source>
        <dbReference type="ARBA" id="ARBA00009120"/>
    </source>
</evidence>
<feature type="transmembrane region" description="Helical" evidence="11">
    <location>
        <begin position="235"/>
        <end position="261"/>
    </location>
</feature>
<evidence type="ECO:0000256" key="1">
    <source>
        <dbReference type="ARBA" id="ARBA00003321"/>
    </source>
</evidence>
<evidence type="ECO:0000256" key="11">
    <source>
        <dbReference type="SAM" id="Phobius"/>
    </source>
</evidence>
<dbReference type="CDD" id="cd17394">
    <property type="entry name" value="MFS_FucP_like"/>
    <property type="match status" value="1"/>
</dbReference>
<comment type="function">
    <text evidence="1">Intake of glucose and galactose.</text>
</comment>
<feature type="transmembrane region" description="Helical" evidence="11">
    <location>
        <begin position="86"/>
        <end position="104"/>
    </location>
</feature>
<comment type="similarity">
    <text evidence="3">Belongs to the major facilitator superfamily. FHS transporter (TC 2.A.1.7) family.</text>
</comment>
<evidence type="ECO:0000256" key="5">
    <source>
        <dbReference type="ARBA" id="ARBA00022475"/>
    </source>
</evidence>
<feature type="transmembrane region" description="Helical" evidence="11">
    <location>
        <begin position="386"/>
        <end position="405"/>
    </location>
</feature>
<keyword evidence="10 11" id="KW-0472">Membrane</keyword>
<feature type="transmembrane region" description="Helical" evidence="11">
    <location>
        <begin position="20"/>
        <end position="46"/>
    </location>
</feature>
<comment type="subcellular location">
    <subcellularLocation>
        <location evidence="2">Cell inner membrane</location>
        <topology evidence="2">Multi-pass membrane protein</topology>
    </subcellularLocation>
</comment>
<keyword evidence="6" id="KW-0997">Cell inner membrane</keyword>
<dbReference type="AlphaFoldDB" id="A0A348WQI5"/>
<feature type="transmembrane region" description="Helical" evidence="11">
    <location>
        <begin position="192"/>
        <end position="209"/>
    </location>
</feature>
<comment type="caution">
    <text evidence="12">The sequence shown here is derived from an EMBL/GenBank/DDBJ whole genome shotgun (WGS) entry which is preliminary data.</text>
</comment>
<protein>
    <submittedName>
        <fullName evidence="12">Glucose/galactose MFS transporter</fullName>
    </submittedName>
</protein>
<dbReference type="InterPro" id="IPR036259">
    <property type="entry name" value="MFS_trans_sf"/>
</dbReference>
<dbReference type="SUPFAM" id="SSF103473">
    <property type="entry name" value="MFS general substrate transporter"/>
    <property type="match status" value="1"/>
</dbReference>
<dbReference type="PANTHER" id="PTHR43702">
    <property type="entry name" value="L-FUCOSE-PROTON SYMPORTER"/>
    <property type="match status" value="1"/>
</dbReference>
<evidence type="ECO:0000256" key="2">
    <source>
        <dbReference type="ARBA" id="ARBA00004429"/>
    </source>
</evidence>
<dbReference type="Proteomes" id="UP000262878">
    <property type="component" value="Unassembled WGS sequence"/>
</dbReference>